<dbReference type="PANTHER" id="PTHR32294">
    <property type="entry name" value="DNA POLYMERASE III SUBUNIT ALPHA"/>
    <property type="match status" value="1"/>
</dbReference>
<dbReference type="InterPro" id="IPR040982">
    <property type="entry name" value="DNA_pol3_finger"/>
</dbReference>
<dbReference type="AlphaFoldDB" id="X0XBV2"/>
<dbReference type="InterPro" id="IPR029460">
    <property type="entry name" value="DNAPol_HHH"/>
</dbReference>
<dbReference type="PANTHER" id="PTHR32294:SF0">
    <property type="entry name" value="DNA POLYMERASE III SUBUNIT ALPHA"/>
    <property type="match status" value="1"/>
</dbReference>
<feature type="non-terminal residue" evidence="3">
    <location>
        <position position="1"/>
    </location>
</feature>
<dbReference type="InterPro" id="IPR004805">
    <property type="entry name" value="DnaE2/DnaE/PolC"/>
</dbReference>
<evidence type="ECO:0000313" key="3">
    <source>
        <dbReference type="EMBL" id="GAG34138.1"/>
    </source>
</evidence>
<reference evidence="3" key="1">
    <citation type="journal article" date="2014" name="Front. Microbiol.">
        <title>High frequency of phylogenetically diverse reductive dehalogenase-homologous genes in deep subseafloor sedimentary metagenomes.</title>
        <authorList>
            <person name="Kawai M."/>
            <person name="Futagami T."/>
            <person name="Toyoda A."/>
            <person name="Takaki Y."/>
            <person name="Nishi S."/>
            <person name="Hori S."/>
            <person name="Arai W."/>
            <person name="Tsubouchi T."/>
            <person name="Morono Y."/>
            <person name="Uchiyama I."/>
            <person name="Ito T."/>
            <person name="Fujiyama A."/>
            <person name="Inagaki F."/>
            <person name="Takami H."/>
        </authorList>
    </citation>
    <scope>NUCLEOTIDE SEQUENCE</scope>
    <source>
        <strain evidence="3">Expedition CK06-06</strain>
    </source>
</reference>
<feature type="domain" description="DNA polymerase III alpha subunit finger" evidence="2">
    <location>
        <begin position="1"/>
        <end position="55"/>
    </location>
</feature>
<dbReference type="SUPFAM" id="SSF47781">
    <property type="entry name" value="RuvA domain 2-like"/>
    <property type="match status" value="1"/>
</dbReference>
<evidence type="ECO:0000259" key="1">
    <source>
        <dbReference type="Pfam" id="PF14579"/>
    </source>
</evidence>
<name>X0XBV2_9ZZZZ</name>
<feature type="domain" description="DNA polymerase helix-hairpin-helix motif" evidence="1">
    <location>
        <begin position="133"/>
        <end position="221"/>
    </location>
</feature>
<dbReference type="Gene3D" id="1.10.150.870">
    <property type="match status" value="1"/>
</dbReference>
<comment type="caution">
    <text evidence="3">The sequence shown here is derived from an EMBL/GenBank/DDBJ whole genome shotgun (WGS) entry which is preliminary data.</text>
</comment>
<protein>
    <recommendedName>
        <fullName evidence="4">DNA polymerase helix-hairpin-helix motif domain-containing protein</fullName>
    </recommendedName>
</protein>
<proteinExistence type="predicted"/>
<gene>
    <name evidence="3" type="ORF">S01H1_63262</name>
</gene>
<dbReference type="InterPro" id="IPR010994">
    <property type="entry name" value="RuvA_2-like"/>
</dbReference>
<feature type="non-terminal residue" evidence="3">
    <location>
        <position position="252"/>
    </location>
</feature>
<dbReference type="EMBL" id="BARS01041613">
    <property type="protein sequence ID" value="GAG34138.1"/>
    <property type="molecule type" value="Genomic_DNA"/>
</dbReference>
<sequence>YGVITYQDQVLLIAQKFAGYTLGEADVMRKAMGKKIPEVMRAERERFLAGAKRKGYPEEATTQIFELILPFAGYAFNKAHAVCYATIAYQTAYLKAHYPADYMTAVLSLASSHPTGAQERIAAAVAESAKLDIPVLPPDVNHSGANFTLAHTEDERQAIRFGLAVIKNVGWGAAESIVAEREENGPFTSIEDFCRRISLKNLNRRALESLIKAGALDALGERGTILANLDRLISLAQREQRLRESGQATMFD</sequence>
<evidence type="ECO:0000259" key="2">
    <source>
        <dbReference type="Pfam" id="PF17657"/>
    </source>
</evidence>
<dbReference type="Pfam" id="PF14579">
    <property type="entry name" value="HHH_6"/>
    <property type="match status" value="1"/>
</dbReference>
<dbReference type="GO" id="GO:0008408">
    <property type="term" value="F:3'-5' exonuclease activity"/>
    <property type="evidence" value="ECO:0007669"/>
    <property type="project" value="InterPro"/>
</dbReference>
<dbReference type="GO" id="GO:0006260">
    <property type="term" value="P:DNA replication"/>
    <property type="evidence" value="ECO:0007669"/>
    <property type="project" value="InterPro"/>
</dbReference>
<organism evidence="3">
    <name type="scientific">marine sediment metagenome</name>
    <dbReference type="NCBI Taxonomy" id="412755"/>
    <lineage>
        <taxon>unclassified sequences</taxon>
        <taxon>metagenomes</taxon>
        <taxon>ecological metagenomes</taxon>
    </lineage>
</organism>
<dbReference type="Pfam" id="PF17657">
    <property type="entry name" value="DNA_pol3_finger"/>
    <property type="match status" value="1"/>
</dbReference>
<accession>X0XBV2</accession>
<evidence type="ECO:0008006" key="4">
    <source>
        <dbReference type="Google" id="ProtNLM"/>
    </source>
</evidence>